<proteinExistence type="predicted"/>
<dbReference type="Gene3D" id="3.90.190.10">
    <property type="entry name" value="Protein tyrosine phosphatase superfamily"/>
    <property type="match status" value="1"/>
</dbReference>
<evidence type="ECO:0000259" key="1">
    <source>
        <dbReference type="PROSITE" id="PS50056"/>
    </source>
</evidence>
<dbReference type="InterPro" id="IPR000387">
    <property type="entry name" value="Tyr_Pase_dom"/>
</dbReference>
<evidence type="ECO:0000313" key="2">
    <source>
        <dbReference type="EMBL" id="AML52505.1"/>
    </source>
</evidence>
<dbReference type="InterPro" id="IPR029021">
    <property type="entry name" value="Prot-tyrosine_phosphatase-like"/>
</dbReference>
<dbReference type="PROSITE" id="PS50056">
    <property type="entry name" value="TYR_PHOSPHATASE_2"/>
    <property type="match status" value="1"/>
</dbReference>
<dbReference type="InterPro" id="IPR016130">
    <property type="entry name" value="Tyr_Pase_AS"/>
</dbReference>
<name>A0A126V3I5_9RHOB</name>
<feature type="domain" description="Tyrosine specific protein phosphatases" evidence="1">
    <location>
        <begin position="82"/>
        <end position="149"/>
    </location>
</feature>
<dbReference type="EMBL" id="CP014327">
    <property type="protein sequence ID" value="AML52505.1"/>
    <property type="molecule type" value="Genomic_DNA"/>
</dbReference>
<dbReference type="FunFam" id="3.90.190.10:FF:000157">
    <property type="entry name" value="Protein-tyrosine phosphatase"/>
    <property type="match status" value="1"/>
</dbReference>
<dbReference type="Proteomes" id="UP000070371">
    <property type="component" value="Chromosome"/>
</dbReference>
<accession>A0A126V3I5</accession>
<keyword evidence="3" id="KW-1185">Reference proteome</keyword>
<dbReference type="InterPro" id="IPR050561">
    <property type="entry name" value="PTP"/>
</dbReference>
<dbReference type="SUPFAM" id="SSF52799">
    <property type="entry name" value="(Phosphotyrosine protein) phosphatases II"/>
    <property type="match status" value="1"/>
</dbReference>
<dbReference type="KEGG" id="hat:RC74_15595"/>
<reference evidence="2 3" key="1">
    <citation type="submission" date="2016-02" db="EMBL/GenBank/DDBJ databases">
        <title>Complete genome sequence of Halocynthiibacter arcticus PAMC 20958t from arctic marine sediment.</title>
        <authorList>
            <person name="Lee Y.M."/>
            <person name="Baek K."/>
            <person name="Lee H.K."/>
            <person name="Shin S.C."/>
        </authorList>
    </citation>
    <scope>NUCLEOTIDE SEQUENCE [LARGE SCALE GENOMIC DNA]</scope>
    <source>
        <strain evidence="2">PAMC 20958</strain>
    </source>
</reference>
<evidence type="ECO:0000313" key="3">
    <source>
        <dbReference type="Proteomes" id="UP000070371"/>
    </source>
</evidence>
<sequence length="157" mass="16641">MSTIEVFAVATPARGAFFIMPHPAESAAFSVLAKKGVKSIVSLLEAVEAGKLGLARESEQCTAEGIEFRNMPIADFALPDGKQFADILRLICTDLEAGKSVAVHCRAGIGRSGMVACGVLMRFGATAQEALVQVSKARGVDVPDTAEQRAFIEDFRP</sequence>
<dbReference type="PROSITE" id="PS00383">
    <property type="entry name" value="TYR_PHOSPHATASE_1"/>
    <property type="match status" value="1"/>
</dbReference>
<protein>
    <recommendedName>
        <fullName evidence="1">Tyrosine specific protein phosphatases domain-containing protein</fullName>
    </recommendedName>
</protein>
<gene>
    <name evidence="2" type="ORF">RC74_15595</name>
</gene>
<organism evidence="2 3">
    <name type="scientific">Falsihalocynthiibacter arcticus</name>
    <dbReference type="NCBI Taxonomy" id="1579316"/>
    <lineage>
        <taxon>Bacteria</taxon>
        <taxon>Pseudomonadati</taxon>
        <taxon>Pseudomonadota</taxon>
        <taxon>Alphaproteobacteria</taxon>
        <taxon>Rhodobacterales</taxon>
        <taxon>Roseobacteraceae</taxon>
        <taxon>Falsihalocynthiibacter</taxon>
    </lineage>
</organism>
<dbReference type="PANTHER" id="PTHR23339">
    <property type="entry name" value="TYROSINE SPECIFIC PROTEIN PHOSPHATASE AND DUAL SPECIFICITY PROTEIN PHOSPHATASE"/>
    <property type="match status" value="1"/>
</dbReference>
<dbReference type="STRING" id="1579316.RC74_15595"/>
<dbReference type="AlphaFoldDB" id="A0A126V3I5"/>
<dbReference type="Pfam" id="PF22785">
    <property type="entry name" value="Tc-R-P"/>
    <property type="match status" value="1"/>
</dbReference>